<protein>
    <recommendedName>
        <fullName evidence="8">C2H2-type domain-containing protein</fullName>
    </recommendedName>
</protein>
<feature type="compositionally biased region" description="Basic and acidic residues" evidence="7">
    <location>
        <begin position="558"/>
        <end position="568"/>
    </location>
</feature>
<dbReference type="Gene3D" id="3.30.160.60">
    <property type="entry name" value="Classic Zinc Finger"/>
    <property type="match status" value="5"/>
</dbReference>
<dbReference type="PANTHER" id="PTHR46144">
    <property type="entry name" value="ZINC FINGER PROTEIN 385B-LIKE"/>
    <property type="match status" value="1"/>
</dbReference>
<comment type="subcellular location">
    <subcellularLocation>
        <location evidence="1">Nucleus</location>
    </subcellularLocation>
</comment>
<dbReference type="GO" id="GO:0005634">
    <property type="term" value="C:nucleus"/>
    <property type="evidence" value="ECO:0007669"/>
    <property type="project" value="UniProtKB-SubCell"/>
</dbReference>
<dbReference type="PANTHER" id="PTHR46144:SF6">
    <property type="entry name" value="C2H2-TYPE DOMAIN-CONTAINING PROTEIN"/>
    <property type="match status" value="1"/>
</dbReference>
<evidence type="ECO:0000256" key="2">
    <source>
        <dbReference type="ARBA" id="ARBA00022723"/>
    </source>
</evidence>
<feature type="compositionally biased region" description="Polar residues" evidence="7">
    <location>
        <begin position="157"/>
        <end position="167"/>
    </location>
</feature>
<feature type="compositionally biased region" description="Polar residues" evidence="7">
    <location>
        <begin position="713"/>
        <end position="723"/>
    </location>
</feature>
<feature type="region of interest" description="Disordered" evidence="7">
    <location>
        <begin position="697"/>
        <end position="775"/>
    </location>
</feature>
<accession>A0A9Q1HJ23</accession>
<dbReference type="PROSITE" id="PS00028">
    <property type="entry name" value="ZINC_FINGER_C2H2_1"/>
    <property type="match status" value="1"/>
</dbReference>
<feature type="compositionally biased region" description="Gly residues" evidence="7">
    <location>
        <begin position="639"/>
        <end position="650"/>
    </location>
</feature>
<dbReference type="GO" id="GO:0003676">
    <property type="term" value="F:nucleic acid binding"/>
    <property type="evidence" value="ECO:0007669"/>
    <property type="project" value="InterPro"/>
</dbReference>
<keyword evidence="5" id="KW-0862">Zinc</keyword>
<organism evidence="9 10">
    <name type="scientific">Holothuria leucospilota</name>
    <name type="common">Black long sea cucumber</name>
    <name type="synonym">Mertensiothuria leucospilota</name>
    <dbReference type="NCBI Taxonomy" id="206669"/>
    <lineage>
        <taxon>Eukaryota</taxon>
        <taxon>Metazoa</taxon>
        <taxon>Echinodermata</taxon>
        <taxon>Eleutherozoa</taxon>
        <taxon>Echinozoa</taxon>
        <taxon>Holothuroidea</taxon>
        <taxon>Aspidochirotacea</taxon>
        <taxon>Aspidochirotida</taxon>
        <taxon>Holothuriidae</taxon>
        <taxon>Holothuria</taxon>
    </lineage>
</organism>
<dbReference type="OrthoDB" id="434647at2759"/>
<dbReference type="InterPro" id="IPR036236">
    <property type="entry name" value="Znf_C2H2_sf"/>
</dbReference>
<evidence type="ECO:0000256" key="6">
    <source>
        <dbReference type="ARBA" id="ARBA00023242"/>
    </source>
</evidence>
<feature type="region of interest" description="Disordered" evidence="7">
    <location>
        <begin position="535"/>
        <end position="669"/>
    </location>
</feature>
<gene>
    <name evidence="9" type="ORF">HOLleu_05592</name>
</gene>
<reference evidence="9" key="1">
    <citation type="submission" date="2021-10" db="EMBL/GenBank/DDBJ databases">
        <title>Tropical sea cucumber genome reveals ecological adaptation and Cuvierian tubules defense mechanism.</title>
        <authorList>
            <person name="Chen T."/>
        </authorList>
    </citation>
    <scope>NUCLEOTIDE SEQUENCE</scope>
    <source>
        <strain evidence="9">Nanhai2018</strain>
        <tissue evidence="9">Muscle</tissue>
    </source>
</reference>
<dbReference type="GO" id="GO:0008270">
    <property type="term" value="F:zinc ion binding"/>
    <property type="evidence" value="ECO:0007669"/>
    <property type="project" value="UniProtKB-KW"/>
</dbReference>
<dbReference type="InterPro" id="IPR013087">
    <property type="entry name" value="Znf_C2H2_type"/>
</dbReference>
<name>A0A9Q1HJ23_HOLLE</name>
<keyword evidence="4" id="KW-0863">Zinc-finger</keyword>
<keyword evidence="3" id="KW-0677">Repeat</keyword>
<evidence type="ECO:0000256" key="3">
    <source>
        <dbReference type="ARBA" id="ARBA00022737"/>
    </source>
</evidence>
<feature type="domain" description="C2H2-type" evidence="8">
    <location>
        <begin position="358"/>
        <end position="380"/>
    </location>
</feature>
<dbReference type="SMART" id="SM00451">
    <property type="entry name" value="ZnF_U1"/>
    <property type="match status" value="5"/>
</dbReference>
<evidence type="ECO:0000256" key="1">
    <source>
        <dbReference type="ARBA" id="ARBA00004123"/>
    </source>
</evidence>
<evidence type="ECO:0000256" key="4">
    <source>
        <dbReference type="ARBA" id="ARBA00022771"/>
    </source>
</evidence>
<dbReference type="SMART" id="SM00355">
    <property type="entry name" value="ZnF_C2H2"/>
    <property type="match status" value="5"/>
</dbReference>
<dbReference type="AlphaFoldDB" id="A0A9Q1HJ23"/>
<dbReference type="Pfam" id="PF12874">
    <property type="entry name" value="zf-met"/>
    <property type="match status" value="4"/>
</dbReference>
<evidence type="ECO:0000313" key="9">
    <source>
        <dbReference type="EMBL" id="KAJ8046801.1"/>
    </source>
</evidence>
<evidence type="ECO:0000256" key="5">
    <source>
        <dbReference type="ARBA" id="ARBA00022833"/>
    </source>
</evidence>
<dbReference type="InterPro" id="IPR003604">
    <property type="entry name" value="Matrin/U1-like-C_Znf_C2H2"/>
</dbReference>
<evidence type="ECO:0000313" key="10">
    <source>
        <dbReference type="Proteomes" id="UP001152320"/>
    </source>
</evidence>
<dbReference type="Proteomes" id="UP001152320">
    <property type="component" value="Chromosome 2"/>
</dbReference>
<dbReference type="InterPro" id="IPR051868">
    <property type="entry name" value="ZN346_ZMAT4"/>
</dbReference>
<comment type="caution">
    <text evidence="9">The sequence shown here is derived from an EMBL/GenBank/DDBJ whole genome shotgun (WGS) entry which is preliminary data.</text>
</comment>
<evidence type="ECO:0000256" key="7">
    <source>
        <dbReference type="SAM" id="MobiDB-lite"/>
    </source>
</evidence>
<dbReference type="EMBL" id="JAIZAY010000002">
    <property type="protein sequence ID" value="KAJ8046801.1"/>
    <property type="molecule type" value="Genomic_DNA"/>
</dbReference>
<dbReference type="SUPFAM" id="SSF57667">
    <property type="entry name" value="beta-beta-alpha zinc fingers"/>
    <property type="match status" value="5"/>
</dbReference>
<proteinExistence type="predicted"/>
<keyword evidence="2" id="KW-0479">Metal-binding</keyword>
<keyword evidence="10" id="KW-1185">Reference proteome</keyword>
<keyword evidence="6" id="KW-0539">Nucleus</keyword>
<feature type="region of interest" description="Disordered" evidence="7">
    <location>
        <begin position="147"/>
        <end position="167"/>
    </location>
</feature>
<evidence type="ECO:0000259" key="8">
    <source>
        <dbReference type="PROSITE" id="PS00028"/>
    </source>
</evidence>
<sequence length="775" mass="85020">MAESMAVDDVAMELFDSDMDDFRDTVLDDRLLEDDTDYTSHAQGAMSQTATTAETGTGFMPERIKPAVKSKVYKSKTGAYVGPEACSDSIEEYLYCQVCHIYLMNMKTAVLHYKGKAHQKVLNQLAEKMGTLNVPLLTEDLKQAGQAGDQWKGAQMTPGQGSQAPSSTIQHIDATLLEKSKNVFVDDLGQLWGPERYATNLGQFKNCSLCDVKASSFKTAKEHYTGVKHIKKLKNLASHKGLEFKKIGNCVYEATARGPVERDDDPLGVKGDAEMYAAAKRKSGAAGGVAAKKSKIDGRSFCDVCNLELSSEAVAAMHYEGKKHKRKLELARHETEGVKDRSTVKMTLDLVGSGIFFCPKCDIMCMSQEQLNEHYEGKQHKAAMQAEAEEFEKSKKAAEKATGTEGEPEVKAYGCRICGIKSNSKNQYLEHLESKKHLRKFAQYSEEKLGKRLEKVKNQNFGQKRQPMLDAGRRGQWPNWDRPWEVPQGSDWLEDWSKWTTDQGYGYEEGWGNQFGGGYEEGWGNGQHQEREGYFSEDDWNTPRGSDQMGRGRGSMHQARDVRGDRGPRRPQGPSDGGSPRGRPSNRDGGAPRGHPSNRDGGAPRGRPSNRDGGAPRGRPSNRDGGTPRGRPLNRGGSANIGGGDFGGGYGREDYGSGDYRPGDVNSLELLNNLPSDAIMKVTEVLSNLTKQLLGGMTPGGGPASAPAPAEINWTNDQNYQSYRDQRGDSRASSWGNSDRPGPQRGDSRGSSWGKADRPGARGGRRGMGRGFALR</sequence>